<comment type="caution">
    <text evidence="2">The sequence shown here is derived from an EMBL/GenBank/DDBJ whole genome shotgun (WGS) entry which is preliminary data.</text>
</comment>
<name>A0A8K0CHG7_IGNLU</name>
<dbReference type="EMBL" id="VTPC01087976">
    <property type="protein sequence ID" value="KAF2886354.1"/>
    <property type="molecule type" value="Genomic_DNA"/>
</dbReference>
<feature type="transmembrane region" description="Helical" evidence="1">
    <location>
        <begin position="6"/>
        <end position="24"/>
    </location>
</feature>
<reference evidence="2" key="1">
    <citation type="submission" date="2019-08" db="EMBL/GenBank/DDBJ databases">
        <title>The genome of the North American firefly Photinus pyralis.</title>
        <authorList>
            <consortium name="Photinus pyralis genome working group"/>
            <person name="Fallon T.R."/>
            <person name="Sander Lower S.E."/>
            <person name="Weng J.-K."/>
        </authorList>
    </citation>
    <scope>NUCLEOTIDE SEQUENCE</scope>
    <source>
        <strain evidence="2">TRF0915ILg1</strain>
        <tissue evidence="2">Whole body</tissue>
    </source>
</reference>
<organism evidence="2 3">
    <name type="scientific">Ignelater luminosus</name>
    <name type="common">Cucubano</name>
    <name type="synonym">Pyrophorus luminosus</name>
    <dbReference type="NCBI Taxonomy" id="2038154"/>
    <lineage>
        <taxon>Eukaryota</taxon>
        <taxon>Metazoa</taxon>
        <taxon>Ecdysozoa</taxon>
        <taxon>Arthropoda</taxon>
        <taxon>Hexapoda</taxon>
        <taxon>Insecta</taxon>
        <taxon>Pterygota</taxon>
        <taxon>Neoptera</taxon>
        <taxon>Endopterygota</taxon>
        <taxon>Coleoptera</taxon>
        <taxon>Polyphaga</taxon>
        <taxon>Elateriformia</taxon>
        <taxon>Elateroidea</taxon>
        <taxon>Elateridae</taxon>
        <taxon>Agrypninae</taxon>
        <taxon>Pyrophorini</taxon>
        <taxon>Ignelater</taxon>
    </lineage>
</organism>
<keyword evidence="3" id="KW-1185">Reference proteome</keyword>
<evidence type="ECO:0000256" key="1">
    <source>
        <dbReference type="SAM" id="Phobius"/>
    </source>
</evidence>
<sequence>MVVRISTGLLRMLVYLLIATLLYVREGNLQECRYSVYQQNLISCINMTTNEELRNQINDTLSPYGNVTRVIEILELTECVMLNFTINELRFLPQLQEIYIRNSIIRTLSSGNLHEIMNDY</sequence>
<feature type="non-terminal residue" evidence="2">
    <location>
        <position position="1"/>
    </location>
</feature>
<evidence type="ECO:0000313" key="2">
    <source>
        <dbReference type="EMBL" id="KAF2886354.1"/>
    </source>
</evidence>
<keyword evidence="1" id="KW-0472">Membrane</keyword>
<proteinExistence type="predicted"/>
<dbReference type="AlphaFoldDB" id="A0A8K0CHG7"/>
<keyword evidence="1" id="KW-0812">Transmembrane</keyword>
<accession>A0A8K0CHG7</accession>
<dbReference type="Proteomes" id="UP000801492">
    <property type="component" value="Unassembled WGS sequence"/>
</dbReference>
<keyword evidence="1" id="KW-1133">Transmembrane helix</keyword>
<gene>
    <name evidence="2" type="ORF">ILUMI_19818</name>
</gene>
<protein>
    <submittedName>
        <fullName evidence="2">Uncharacterized protein</fullName>
    </submittedName>
</protein>
<evidence type="ECO:0000313" key="3">
    <source>
        <dbReference type="Proteomes" id="UP000801492"/>
    </source>
</evidence>